<comment type="caution">
    <text evidence="1">The sequence shown here is derived from an EMBL/GenBank/DDBJ whole genome shotgun (WGS) entry which is preliminary data.</text>
</comment>
<reference evidence="1 2" key="1">
    <citation type="submission" date="2021-06" db="EMBL/GenBank/DDBJ databases">
        <authorList>
            <person name="Kallberg Y."/>
            <person name="Tangrot J."/>
            <person name="Rosling A."/>
        </authorList>
    </citation>
    <scope>NUCLEOTIDE SEQUENCE [LARGE SCALE GENOMIC DNA]</scope>
    <source>
        <strain evidence="1 2">120-4 pot B 10/14</strain>
    </source>
</reference>
<dbReference type="Proteomes" id="UP000789901">
    <property type="component" value="Unassembled WGS sequence"/>
</dbReference>
<sequence length="83" mass="10059">CKLPKQYRINAIICQDISEYKLWQQSPESRSFRALKMYIEEILLPKIGHTKDKISEKTCHTYMHTLGYKYDERKKGVYYDEHK</sequence>
<organism evidence="1 2">
    <name type="scientific">Gigaspora margarita</name>
    <dbReference type="NCBI Taxonomy" id="4874"/>
    <lineage>
        <taxon>Eukaryota</taxon>
        <taxon>Fungi</taxon>
        <taxon>Fungi incertae sedis</taxon>
        <taxon>Mucoromycota</taxon>
        <taxon>Glomeromycotina</taxon>
        <taxon>Glomeromycetes</taxon>
        <taxon>Diversisporales</taxon>
        <taxon>Gigasporaceae</taxon>
        <taxon>Gigaspora</taxon>
    </lineage>
</organism>
<name>A0ABN7WIV2_GIGMA</name>
<evidence type="ECO:0000313" key="1">
    <source>
        <dbReference type="EMBL" id="CAG8832646.1"/>
    </source>
</evidence>
<protein>
    <submittedName>
        <fullName evidence="1">3582_t:CDS:1</fullName>
    </submittedName>
</protein>
<evidence type="ECO:0000313" key="2">
    <source>
        <dbReference type="Proteomes" id="UP000789901"/>
    </source>
</evidence>
<dbReference type="EMBL" id="CAJVQB010045785">
    <property type="protein sequence ID" value="CAG8832646.1"/>
    <property type="molecule type" value="Genomic_DNA"/>
</dbReference>
<proteinExistence type="predicted"/>
<keyword evidence="2" id="KW-1185">Reference proteome</keyword>
<feature type="non-terminal residue" evidence="1">
    <location>
        <position position="1"/>
    </location>
</feature>
<accession>A0ABN7WIV2</accession>
<gene>
    <name evidence="1" type="ORF">GMARGA_LOCUS31157</name>
</gene>